<organism evidence="2 3">
    <name type="scientific">Pleurodeles waltl</name>
    <name type="common">Iberian ribbed newt</name>
    <dbReference type="NCBI Taxonomy" id="8319"/>
    <lineage>
        <taxon>Eukaryota</taxon>
        <taxon>Metazoa</taxon>
        <taxon>Chordata</taxon>
        <taxon>Craniata</taxon>
        <taxon>Vertebrata</taxon>
        <taxon>Euteleostomi</taxon>
        <taxon>Amphibia</taxon>
        <taxon>Batrachia</taxon>
        <taxon>Caudata</taxon>
        <taxon>Salamandroidea</taxon>
        <taxon>Salamandridae</taxon>
        <taxon>Pleurodelinae</taxon>
        <taxon>Pleurodeles</taxon>
    </lineage>
</organism>
<dbReference type="EMBL" id="JANPWB010000009">
    <property type="protein sequence ID" value="KAJ1158468.1"/>
    <property type="molecule type" value="Genomic_DNA"/>
</dbReference>
<gene>
    <name evidence="2" type="ORF">NDU88_011156</name>
</gene>
<accession>A0AAV7S2V4</accession>
<evidence type="ECO:0000313" key="2">
    <source>
        <dbReference type="EMBL" id="KAJ1158468.1"/>
    </source>
</evidence>
<evidence type="ECO:0000313" key="3">
    <source>
        <dbReference type="Proteomes" id="UP001066276"/>
    </source>
</evidence>
<protein>
    <submittedName>
        <fullName evidence="2">Uncharacterized protein</fullName>
    </submittedName>
</protein>
<proteinExistence type="predicted"/>
<sequence length="124" mass="14279">MEERVTPGTEGGTRTWEGDERETTNDIRGNPETEKQLQTDPKTPTETPRRNGESRHIPGGAWHTQRYQFCFDLLLDVHRYFQPEVDQLPGQYQWWGLLAPPVPFSTVVQVGLHCALYLERAQAD</sequence>
<name>A0AAV7S2V4_PLEWA</name>
<comment type="caution">
    <text evidence="2">The sequence shown here is derived from an EMBL/GenBank/DDBJ whole genome shotgun (WGS) entry which is preliminary data.</text>
</comment>
<keyword evidence="3" id="KW-1185">Reference proteome</keyword>
<dbReference type="Proteomes" id="UP001066276">
    <property type="component" value="Chromosome 5"/>
</dbReference>
<feature type="region of interest" description="Disordered" evidence="1">
    <location>
        <begin position="1"/>
        <end position="59"/>
    </location>
</feature>
<feature type="compositionally biased region" description="Basic and acidic residues" evidence="1">
    <location>
        <begin position="47"/>
        <end position="56"/>
    </location>
</feature>
<feature type="compositionally biased region" description="Basic and acidic residues" evidence="1">
    <location>
        <begin position="16"/>
        <end position="37"/>
    </location>
</feature>
<dbReference type="AlphaFoldDB" id="A0AAV7S2V4"/>
<reference evidence="2" key="1">
    <citation type="journal article" date="2022" name="bioRxiv">
        <title>Sequencing and chromosome-scale assembly of the giantPleurodeles waltlgenome.</title>
        <authorList>
            <person name="Brown T."/>
            <person name="Elewa A."/>
            <person name="Iarovenko S."/>
            <person name="Subramanian E."/>
            <person name="Araus A.J."/>
            <person name="Petzold A."/>
            <person name="Susuki M."/>
            <person name="Suzuki K.-i.T."/>
            <person name="Hayashi T."/>
            <person name="Toyoda A."/>
            <person name="Oliveira C."/>
            <person name="Osipova E."/>
            <person name="Leigh N.D."/>
            <person name="Simon A."/>
            <person name="Yun M.H."/>
        </authorList>
    </citation>
    <scope>NUCLEOTIDE SEQUENCE</scope>
    <source>
        <strain evidence="2">20211129_DDA</strain>
        <tissue evidence="2">Liver</tissue>
    </source>
</reference>
<evidence type="ECO:0000256" key="1">
    <source>
        <dbReference type="SAM" id="MobiDB-lite"/>
    </source>
</evidence>